<dbReference type="EMBL" id="CM020618">
    <property type="protein sequence ID" value="KAK1860269.1"/>
    <property type="molecule type" value="Genomic_DNA"/>
</dbReference>
<protein>
    <submittedName>
        <fullName evidence="1">Uncharacterized protein</fullName>
    </submittedName>
</protein>
<keyword evidence="2" id="KW-1185">Reference proteome</keyword>
<reference evidence="1" key="1">
    <citation type="submission" date="2019-11" db="EMBL/GenBank/DDBJ databases">
        <title>Nori genome reveals adaptations in red seaweeds to the harsh intertidal environment.</title>
        <authorList>
            <person name="Wang D."/>
            <person name="Mao Y."/>
        </authorList>
    </citation>
    <scope>NUCLEOTIDE SEQUENCE</scope>
    <source>
        <tissue evidence="1">Gametophyte</tissue>
    </source>
</reference>
<evidence type="ECO:0000313" key="2">
    <source>
        <dbReference type="Proteomes" id="UP000798662"/>
    </source>
</evidence>
<sequence>MIIQHMAALNAKRIVLASGSPRRREILTILGLSHEVHVSSFEEDLDKATFPSPADYVRKNASMKAAAVVAELATKVVGSGERGVGDHSAVDLVIGSDTVVVVDGRILEKPRSEAAAFDMLSTLSGREHEVLSAVALFTPSLSNATSPASVLCESTKVSFAPLSSETIAAYIRTGEPMDKAGSYGIQGIGGSFVSGIAGCYYNVMGFPLHAFTKAVVGLLDAGEL</sequence>
<accession>A0ACC3BQJ7</accession>
<comment type="caution">
    <text evidence="1">The sequence shown here is derived from an EMBL/GenBank/DDBJ whole genome shotgun (WGS) entry which is preliminary data.</text>
</comment>
<proteinExistence type="predicted"/>
<evidence type="ECO:0000313" key="1">
    <source>
        <dbReference type="EMBL" id="KAK1860269.1"/>
    </source>
</evidence>
<organism evidence="1 2">
    <name type="scientific">Pyropia yezoensis</name>
    <name type="common">Susabi-nori</name>
    <name type="synonym">Porphyra yezoensis</name>
    <dbReference type="NCBI Taxonomy" id="2788"/>
    <lineage>
        <taxon>Eukaryota</taxon>
        <taxon>Rhodophyta</taxon>
        <taxon>Bangiophyceae</taxon>
        <taxon>Bangiales</taxon>
        <taxon>Bangiaceae</taxon>
        <taxon>Pyropia</taxon>
    </lineage>
</organism>
<gene>
    <name evidence="1" type="ORF">I4F81_002858</name>
</gene>
<dbReference type="Proteomes" id="UP000798662">
    <property type="component" value="Chromosome 1"/>
</dbReference>
<name>A0ACC3BQJ7_PYRYE</name>